<protein>
    <submittedName>
        <fullName evidence="7">Uncharacterized protein</fullName>
    </submittedName>
</protein>
<feature type="transmembrane region" description="Helical" evidence="6">
    <location>
        <begin position="160"/>
        <end position="182"/>
    </location>
</feature>
<feature type="transmembrane region" description="Helical" evidence="6">
    <location>
        <begin position="397"/>
        <end position="420"/>
    </location>
</feature>
<dbReference type="InterPro" id="IPR039305">
    <property type="entry name" value="PILS2/6"/>
</dbReference>
<evidence type="ECO:0000256" key="5">
    <source>
        <dbReference type="ARBA" id="ARBA00023294"/>
    </source>
</evidence>
<accession>A0A8T0GFW3</accession>
<dbReference type="EMBL" id="CM026432">
    <property type="protein sequence ID" value="KAG0557900.1"/>
    <property type="molecule type" value="Genomic_DNA"/>
</dbReference>
<feature type="transmembrane region" description="Helical" evidence="6">
    <location>
        <begin position="297"/>
        <end position="318"/>
    </location>
</feature>
<dbReference type="Proteomes" id="UP000822688">
    <property type="component" value="Chromosome 11"/>
</dbReference>
<evidence type="ECO:0000256" key="2">
    <source>
        <dbReference type="ARBA" id="ARBA00022692"/>
    </source>
</evidence>
<sequence length="457" mass="49467">MRLLSEQSVELAVRVGGELQYMIELSVVPVMKVLTMCALGTLLAQPRISIITPSATRLLSKLVFALFLPCLIFTELGESMTLANMLKWWFIPVNVLLSYFVGCIAGVIVALVCKPPARFFRFTVVMTGIGNAGNLPLAIIGSICHGQTHPFGKKCNQAGVAYVAFSQWIAVIVIYTFVYHMLEPPEEYYELVSEDAEEGSVKGGNAALNATLESESMPSVTSAEWPDVKDATTEEMRTPLLARVFRYPSVSSQTSAVSADGDSPRARVRCLAEPRVIRKIRVVAEKTPIRHLMQPPIIASLLAIVVGIFPNTNALLFGDDAPLGWFTDSLTILGAALVPCVMLVLGGTLSVGPGSSELGLKTTIGITVTRLVLLPPIGIGVVLLAHRLGVIPHDDKMFMFVLLLQHTMPTAILSGAMTSMRGYGEREASALLFWQHISAVVTIAAYIVIFLKIVSQL</sequence>
<keyword evidence="3 6" id="KW-1133">Transmembrane helix</keyword>
<keyword evidence="5" id="KW-0927">Auxin signaling pathway</keyword>
<name>A0A8T0GFW3_CERPU</name>
<dbReference type="GO" id="GO:0016020">
    <property type="term" value="C:membrane"/>
    <property type="evidence" value="ECO:0007669"/>
    <property type="project" value="UniProtKB-SubCell"/>
</dbReference>
<gene>
    <name evidence="7" type="ORF">KC19_11G165600</name>
</gene>
<evidence type="ECO:0000313" key="8">
    <source>
        <dbReference type="Proteomes" id="UP000822688"/>
    </source>
</evidence>
<dbReference type="GO" id="GO:0080162">
    <property type="term" value="P:endoplasmic reticulum to cytosol auxin transport"/>
    <property type="evidence" value="ECO:0007669"/>
    <property type="project" value="InterPro"/>
</dbReference>
<evidence type="ECO:0000256" key="4">
    <source>
        <dbReference type="ARBA" id="ARBA00023136"/>
    </source>
</evidence>
<evidence type="ECO:0000313" key="7">
    <source>
        <dbReference type="EMBL" id="KAG0557900.1"/>
    </source>
</evidence>
<feature type="transmembrane region" description="Helical" evidence="6">
    <location>
        <begin position="432"/>
        <end position="454"/>
    </location>
</feature>
<feature type="transmembrane region" description="Helical" evidence="6">
    <location>
        <begin position="20"/>
        <end position="44"/>
    </location>
</feature>
<evidence type="ECO:0000256" key="6">
    <source>
        <dbReference type="SAM" id="Phobius"/>
    </source>
</evidence>
<evidence type="ECO:0000256" key="1">
    <source>
        <dbReference type="ARBA" id="ARBA00004141"/>
    </source>
</evidence>
<proteinExistence type="predicted"/>
<keyword evidence="2 6" id="KW-0812">Transmembrane</keyword>
<feature type="transmembrane region" description="Helical" evidence="6">
    <location>
        <begin position="88"/>
        <end position="113"/>
    </location>
</feature>
<dbReference type="InterPro" id="IPR004776">
    <property type="entry name" value="Mem_transp_PIN-like"/>
</dbReference>
<dbReference type="GO" id="GO:0009734">
    <property type="term" value="P:auxin-activated signaling pathway"/>
    <property type="evidence" value="ECO:0007669"/>
    <property type="project" value="UniProtKB-KW"/>
</dbReference>
<dbReference type="Pfam" id="PF03547">
    <property type="entry name" value="Mem_trans"/>
    <property type="match status" value="1"/>
</dbReference>
<comment type="caution">
    <text evidence="7">The sequence shown here is derived from an EMBL/GenBank/DDBJ whole genome shotgun (WGS) entry which is preliminary data.</text>
</comment>
<organism evidence="7 8">
    <name type="scientific">Ceratodon purpureus</name>
    <name type="common">Fire moss</name>
    <name type="synonym">Dicranum purpureum</name>
    <dbReference type="NCBI Taxonomy" id="3225"/>
    <lineage>
        <taxon>Eukaryota</taxon>
        <taxon>Viridiplantae</taxon>
        <taxon>Streptophyta</taxon>
        <taxon>Embryophyta</taxon>
        <taxon>Bryophyta</taxon>
        <taxon>Bryophytina</taxon>
        <taxon>Bryopsida</taxon>
        <taxon>Dicranidae</taxon>
        <taxon>Pseudoditrichales</taxon>
        <taxon>Ditrichaceae</taxon>
        <taxon>Ceratodon</taxon>
    </lineage>
</organism>
<dbReference type="PANTHER" id="PTHR31419:SF2">
    <property type="entry name" value="PROTEIN PIN-LIKES 2"/>
    <property type="match status" value="1"/>
</dbReference>
<dbReference type="PANTHER" id="PTHR31419">
    <property type="entry name" value="PROTEIN PIN-LIKES 2"/>
    <property type="match status" value="1"/>
</dbReference>
<feature type="transmembrane region" description="Helical" evidence="6">
    <location>
        <begin position="364"/>
        <end position="385"/>
    </location>
</feature>
<reference evidence="7 8" key="1">
    <citation type="submission" date="2020-06" db="EMBL/GenBank/DDBJ databases">
        <title>WGS assembly of Ceratodon purpureus strain R40.</title>
        <authorList>
            <person name="Carey S.B."/>
            <person name="Jenkins J."/>
            <person name="Shu S."/>
            <person name="Lovell J.T."/>
            <person name="Sreedasyam A."/>
            <person name="Maumus F."/>
            <person name="Tiley G.P."/>
            <person name="Fernandez-Pozo N."/>
            <person name="Barry K."/>
            <person name="Chen C."/>
            <person name="Wang M."/>
            <person name="Lipzen A."/>
            <person name="Daum C."/>
            <person name="Saski C.A."/>
            <person name="Payton A.C."/>
            <person name="Mcbreen J.C."/>
            <person name="Conrad R.E."/>
            <person name="Kollar L.M."/>
            <person name="Olsson S."/>
            <person name="Huttunen S."/>
            <person name="Landis J.B."/>
            <person name="Wickett N.J."/>
            <person name="Johnson M.G."/>
            <person name="Rensing S.A."/>
            <person name="Grimwood J."/>
            <person name="Schmutz J."/>
            <person name="Mcdaniel S.F."/>
        </authorList>
    </citation>
    <scope>NUCLEOTIDE SEQUENCE [LARGE SCALE GENOMIC DNA]</scope>
    <source>
        <strain evidence="7 8">R40</strain>
    </source>
</reference>
<feature type="transmembrane region" description="Helical" evidence="6">
    <location>
        <begin position="330"/>
        <end position="352"/>
    </location>
</feature>
<keyword evidence="8" id="KW-1185">Reference proteome</keyword>
<feature type="transmembrane region" description="Helical" evidence="6">
    <location>
        <begin position="56"/>
        <end position="76"/>
    </location>
</feature>
<comment type="subcellular location">
    <subcellularLocation>
        <location evidence="1">Membrane</location>
        <topology evidence="1">Multi-pass membrane protein</topology>
    </subcellularLocation>
</comment>
<keyword evidence="4 6" id="KW-0472">Membrane</keyword>
<evidence type="ECO:0000256" key="3">
    <source>
        <dbReference type="ARBA" id="ARBA00022989"/>
    </source>
</evidence>
<dbReference type="AlphaFoldDB" id="A0A8T0GFW3"/>